<feature type="domain" description="Nudix hydrolase" evidence="9">
    <location>
        <begin position="37"/>
        <end position="165"/>
    </location>
</feature>
<keyword evidence="5 8" id="KW-0378">Hydrolase</keyword>
<dbReference type="EMBL" id="JAIGNO010000013">
    <property type="protein sequence ID" value="MBX7483795.1"/>
    <property type="molecule type" value="Genomic_DNA"/>
</dbReference>
<dbReference type="Gene3D" id="3.90.79.10">
    <property type="entry name" value="Nucleoside Triphosphate Pyrophosphohydrolase"/>
    <property type="match status" value="1"/>
</dbReference>
<proteinExistence type="inferred from homology"/>
<organism evidence="10 11">
    <name type="scientific">Qipengyuania qiaonensis</name>
    <dbReference type="NCBI Taxonomy" id="2867240"/>
    <lineage>
        <taxon>Bacteria</taxon>
        <taxon>Pseudomonadati</taxon>
        <taxon>Pseudomonadota</taxon>
        <taxon>Alphaproteobacteria</taxon>
        <taxon>Sphingomonadales</taxon>
        <taxon>Erythrobacteraceae</taxon>
        <taxon>Qipengyuania</taxon>
    </lineage>
</organism>
<dbReference type="RefSeq" id="WP_221560079.1">
    <property type="nucleotide sequence ID" value="NZ_JAIGNO010000013.1"/>
</dbReference>
<evidence type="ECO:0000256" key="6">
    <source>
        <dbReference type="ARBA" id="ARBA00032162"/>
    </source>
</evidence>
<reference evidence="10 11" key="1">
    <citation type="submission" date="2021-08" db="EMBL/GenBank/DDBJ databases">
        <title>Comparative Genomics Analysis of the Genus Qipengyuania Reveals Extensive Genetic Diversity and Metabolic Versatility, Including the Description of Fifteen Novel Species.</title>
        <authorList>
            <person name="Liu Y."/>
        </authorList>
    </citation>
    <scope>NUCLEOTIDE SEQUENCE [LARGE SCALE GENOMIC DNA]</scope>
    <source>
        <strain evidence="10 11">6D47A</strain>
    </source>
</reference>
<dbReference type="GO" id="GO:0016787">
    <property type="term" value="F:hydrolase activity"/>
    <property type="evidence" value="ECO:0007669"/>
    <property type="project" value="UniProtKB-KW"/>
</dbReference>
<dbReference type="PROSITE" id="PS51462">
    <property type="entry name" value="NUDIX"/>
    <property type="match status" value="1"/>
</dbReference>
<dbReference type="PANTHER" id="PTHR11839">
    <property type="entry name" value="UDP/ADP-SUGAR PYROPHOSPHATASE"/>
    <property type="match status" value="1"/>
</dbReference>
<dbReference type="InterPro" id="IPR020084">
    <property type="entry name" value="NUDIX_hydrolase_CS"/>
</dbReference>
<sequence>MPHDLIESRTIFVGQFVNIRMDIVDIGTSHVDREVVEECEGVLVVPVTESGTVILVEQSRHLFGTTYEVPAGAINSGETPIEAAVRELREEAGLKARHLELLSSHVNGVHMSGRNYCFLATGLEGGTAAACDADEEFHGCAEFSFEDIAKLIDEGKIPDLRNRACLWRAQLHFLGAV</sequence>
<dbReference type="PRINTS" id="PR00502">
    <property type="entry name" value="NUDIXFAMILY"/>
</dbReference>
<evidence type="ECO:0000313" key="10">
    <source>
        <dbReference type="EMBL" id="MBX7483795.1"/>
    </source>
</evidence>
<name>A0ABS7JCW6_9SPHN</name>
<evidence type="ECO:0000256" key="7">
    <source>
        <dbReference type="ARBA" id="ARBA00032272"/>
    </source>
</evidence>
<evidence type="ECO:0000256" key="8">
    <source>
        <dbReference type="RuleBase" id="RU003476"/>
    </source>
</evidence>
<evidence type="ECO:0000256" key="5">
    <source>
        <dbReference type="ARBA" id="ARBA00022801"/>
    </source>
</evidence>
<evidence type="ECO:0000313" key="11">
    <source>
        <dbReference type="Proteomes" id="UP000755104"/>
    </source>
</evidence>
<accession>A0ABS7JCW6</accession>
<dbReference type="InterPro" id="IPR015797">
    <property type="entry name" value="NUDIX_hydrolase-like_dom_sf"/>
</dbReference>
<dbReference type="SUPFAM" id="SSF55811">
    <property type="entry name" value="Nudix"/>
    <property type="match status" value="1"/>
</dbReference>
<evidence type="ECO:0000256" key="4">
    <source>
        <dbReference type="ARBA" id="ARBA00016377"/>
    </source>
</evidence>
<keyword evidence="11" id="KW-1185">Reference proteome</keyword>
<dbReference type="InterPro" id="IPR000086">
    <property type="entry name" value="NUDIX_hydrolase_dom"/>
</dbReference>
<evidence type="ECO:0000256" key="1">
    <source>
        <dbReference type="ARBA" id="ARBA00000847"/>
    </source>
</evidence>
<dbReference type="PANTHER" id="PTHR11839:SF18">
    <property type="entry name" value="NUDIX HYDROLASE DOMAIN-CONTAINING PROTEIN"/>
    <property type="match status" value="1"/>
</dbReference>
<comment type="cofactor">
    <cofactor evidence="2">
        <name>Mg(2+)</name>
        <dbReference type="ChEBI" id="CHEBI:18420"/>
    </cofactor>
</comment>
<dbReference type="Proteomes" id="UP000755104">
    <property type="component" value="Unassembled WGS sequence"/>
</dbReference>
<gene>
    <name evidence="10" type="ORF">K3174_14775</name>
</gene>
<dbReference type="InterPro" id="IPR020476">
    <property type="entry name" value="Nudix_hydrolase"/>
</dbReference>
<comment type="caution">
    <text evidence="10">The sequence shown here is derived from an EMBL/GenBank/DDBJ whole genome shotgun (WGS) entry which is preliminary data.</text>
</comment>
<comment type="catalytic activity">
    <reaction evidence="1">
        <text>GDP-alpha-D-mannose + H2O = alpha-D-mannose 1-phosphate + GMP + 2 H(+)</text>
        <dbReference type="Rhea" id="RHEA:27978"/>
        <dbReference type="ChEBI" id="CHEBI:15377"/>
        <dbReference type="ChEBI" id="CHEBI:15378"/>
        <dbReference type="ChEBI" id="CHEBI:57527"/>
        <dbReference type="ChEBI" id="CHEBI:58115"/>
        <dbReference type="ChEBI" id="CHEBI:58409"/>
    </reaction>
</comment>
<evidence type="ECO:0000259" key="9">
    <source>
        <dbReference type="PROSITE" id="PS51462"/>
    </source>
</evidence>
<dbReference type="Pfam" id="PF00293">
    <property type="entry name" value="NUDIX"/>
    <property type="match status" value="1"/>
</dbReference>
<evidence type="ECO:0000256" key="2">
    <source>
        <dbReference type="ARBA" id="ARBA00001946"/>
    </source>
</evidence>
<dbReference type="PROSITE" id="PS00893">
    <property type="entry name" value="NUDIX_BOX"/>
    <property type="match status" value="1"/>
</dbReference>
<protein>
    <recommendedName>
        <fullName evidence="4">GDP-mannose pyrophosphatase</fullName>
    </recommendedName>
    <alternativeName>
        <fullName evidence="6">GDP-mannose hydrolase</fullName>
    </alternativeName>
    <alternativeName>
        <fullName evidence="7">GDPMK</fullName>
    </alternativeName>
</protein>
<comment type="similarity">
    <text evidence="3">Belongs to the Nudix hydrolase family. NudK subfamily.</text>
</comment>
<evidence type="ECO:0000256" key="3">
    <source>
        <dbReference type="ARBA" id="ARBA00007275"/>
    </source>
</evidence>